<proteinExistence type="predicted"/>
<dbReference type="Pfam" id="PF18998">
    <property type="entry name" value="Flg_new_2"/>
    <property type="match status" value="1"/>
</dbReference>
<dbReference type="InterPro" id="IPR044060">
    <property type="entry name" value="Bacterial_rp_domain"/>
</dbReference>
<gene>
    <name evidence="5" type="ORF">KL86CLO1_10126</name>
</gene>
<dbReference type="EMBL" id="FLUN01000001">
    <property type="protein sequence ID" value="SBV91476.1"/>
    <property type="molecule type" value="Genomic_DNA"/>
</dbReference>
<organism evidence="5">
    <name type="scientific">uncultured Eubacteriales bacterium</name>
    <dbReference type="NCBI Taxonomy" id="172733"/>
    <lineage>
        <taxon>Bacteria</taxon>
        <taxon>Bacillati</taxon>
        <taxon>Bacillota</taxon>
        <taxon>Clostridia</taxon>
        <taxon>Eubacteriales</taxon>
        <taxon>environmental samples</taxon>
    </lineage>
</organism>
<protein>
    <recommendedName>
        <fullName evidence="4">SLH domain-containing protein</fullName>
    </recommendedName>
</protein>
<name>A0A212IW91_9FIRM</name>
<feature type="domain" description="SLH" evidence="4">
    <location>
        <begin position="4343"/>
        <end position="4406"/>
    </location>
</feature>
<evidence type="ECO:0000256" key="2">
    <source>
        <dbReference type="ARBA" id="ARBA00022737"/>
    </source>
</evidence>
<feature type="chain" id="PRO_5012668194" description="SLH domain-containing protein" evidence="3">
    <location>
        <begin position="29"/>
        <end position="4521"/>
    </location>
</feature>
<evidence type="ECO:0000313" key="5">
    <source>
        <dbReference type="EMBL" id="SBV91476.1"/>
    </source>
</evidence>
<accession>A0A212IW91</accession>
<dbReference type="PROSITE" id="PS51272">
    <property type="entry name" value="SLH"/>
    <property type="match status" value="2"/>
</dbReference>
<evidence type="ECO:0000256" key="3">
    <source>
        <dbReference type="SAM" id="SignalP"/>
    </source>
</evidence>
<dbReference type="Gene3D" id="2.60.40.4270">
    <property type="entry name" value="Listeria-Bacteroides repeat domain"/>
    <property type="match status" value="33"/>
</dbReference>
<evidence type="ECO:0000259" key="4">
    <source>
        <dbReference type="PROSITE" id="PS51272"/>
    </source>
</evidence>
<keyword evidence="3" id="KW-0732">Signal</keyword>
<dbReference type="SUPFAM" id="SSF49313">
    <property type="entry name" value="Cadherin-like"/>
    <property type="match status" value="1"/>
</dbReference>
<dbReference type="GO" id="GO:0030313">
    <property type="term" value="C:cell envelope"/>
    <property type="evidence" value="ECO:0007669"/>
    <property type="project" value="UniProtKB-SubCell"/>
</dbReference>
<dbReference type="InterPro" id="IPR042229">
    <property type="entry name" value="Listeria/Bacterioides_rpt_sf"/>
</dbReference>
<feature type="signal peptide" evidence="3">
    <location>
        <begin position="1"/>
        <end position="28"/>
    </location>
</feature>
<feature type="domain" description="SLH" evidence="4">
    <location>
        <begin position="4407"/>
        <end position="4466"/>
    </location>
</feature>
<dbReference type="InterPro" id="IPR001119">
    <property type="entry name" value="SLH_dom"/>
</dbReference>
<dbReference type="GO" id="GO:0005509">
    <property type="term" value="F:calcium ion binding"/>
    <property type="evidence" value="ECO:0007669"/>
    <property type="project" value="InterPro"/>
</dbReference>
<sequence>MKKLRTRVLSWALTLAMLFSMLPISARAADNDVLSSIELSVDTSGNAVVTLNAAKDFNNMVSVVVLPAFGFNQYKNILYGWSSGAVTKDSFASGTMSSLASYVDSGLPSMLYAQTLTQESNSIKSTGGTFSYTTIKNAVGSNKIYNNTGELSDQSKYPFVAYVMIGGTTQFFTSPIFYVSDPTQSDAELTASPNSISVETTAGGIGGIVSSADQTQTITFTNKNGAVDAYIAKVEMGVDFTDLGISATGFQWIGDDEGNTTPTIIAAGESKNLTISIPAELAGTIDSSIFVYYYPNYTGAPTIMECIEIPVKISIDGLPRMNLSPNPATVSIEKGNLATITVTLSVADASAMFLGGSLMVTDLSGPSGSGDPATVETTIGGLDIANESDTVIIGPEEEKSSAELVFIIPAAQLSEVGTYTLSYNVMDLNSSLFTNGTAIITVTEGTPTPSIGAITIANNNNSGNGAASGKAYADDVLTVSAKDSTSANISSGDLDYAWTVGGVAVSGNNSPTYTVQSADELKTIMVTVTPKTSSYTGSGTASVDVLKAASYSFAVSPATYTPAGTVYEGYTASTYAQTVTITNNGDALAGLSVAATSGGADFDLVTTGMSATLADGSTTPTSTTFTVTPKSSLSVGTHTGVFTISTTSTSDTKTFTYTFTVSAKAATKIVLSSTSGTYTGLDLTPAGVAVKNQAETVTIPNGDYDGVWTKNGDASWTVATDGGLVNVGTYTYTVTLKGNSAEAYNNPGTATFTITKKAAAAAPGLTPTSPTTSGGTDGSIKITSNYDGAKAYEYSTDGGSTWHDWTTDSDTQSGLGAGSYIVRAKYDAANEEPSGQGTTTLANPTAFPVTIAVTKDGGYFAENTAVTLKGASDYSGTLDATGHAVISNVPNGTYTIEVAGGTGTKSVTVSGGPTSESLAFYTLTVNAGTNGSLPTGGGVYIDGKTVVVGASSNTGWEFAATPWVVTSGTDTTVSGFTVTVKNTATVTAQYTAIPVTIITSSLTSVVYGNTSYTATIAAGGGAGAGTYTYTLTNAAALPWLALNASTGALTINSATADVGTYTLKVTASSTNGAISPETELTLDVTTAQVTVNVTSTAYSVAKDTTPKLTDIPDDSVITATAKAADGTTLTNTFNETGSGAGALGGTWSIETASYGAGAQNLILKFTPTSANYTASTGNVPYTGVGQNPEITMNSGTSADPTGTGTSHAESVTYGYDASGVLTYYVRFKNTGNMDLSNFTVTETGNTDKFDITGLVTTATTLAQGDYVEVAIKAKTGADANAAPYSVVITAQSGTTTKAYTANLTVNKKTLVPTIDLSSLTAPTTLGGSDGHAAISNYSDFNVGTFTFSTTPSGGTDTSGTIGGLSAGSYTVTATPIGTTADNYAAGTSASFTIPAGKLYTGTVTVRVDGTATSAGITGVALKSSVNATYDKSQTVGSSGVYTFTDNLSTDGGTYTVWVNGVNTNKTLTSVNQAETVDFYTVSVAAGTGAENVGVVPSNGIVLAGQTATLSSAAKAGYTGSVTWTLSGGSTSSVSGDIITVNDTVTATASYALETYTVTYRPGTLGTGSQTTDAKTHGVNLTLKGATFTRTGYTQTGWATSDGGAQVYALSGTYTGNTALTLYPVWTTNTYTVTYSGNGSTSGSTANSSHTYDVAQNLTANGYVKTGYTFAGWDTDPSGANVVYTDGQSVTNLAASGTVTLYAVWTANTYTVAYDGKDATSGSTANSSHTYDVAQNLTANGYVKTGYTFAGWDTDPSGANVVYTDGQSVTNLAASGTVTLYAVWTANTYTVAYDGKDATSGSTANSSHTYDVAQNLTANGYVKTGYTFAGWDTDPSGANVVYTDGQSVTNLAASGTVTLYAVWTANTYTVAYDGKDATSGSTANSSHTYDVAQNLTANGYVKTGYTFAGWDTDPSGANVVYTDGQSVTNLAASGTVTLYAVWTANTYTVAYDGKDATSGSTANSSHTYDVAQNLTANGYVKTGYTFAGWDTDPSGANVVYTDGQSVTNLAASGTVTLYAVWTANTYTVAYDGKDATSGSTANSSHTYDVAQNLTANGYVKTGYTFAGWDTDPSGANVVYTDGQSVTNLAASGTVTLYAVWTANTYTVAYDGKDATSGSTANSSHTYDVAQNLTANGYVKTGYTFAGWDTDPSGANVVYTDGQSVTNLAASGTVTLYAVWTANTYTVAYDGKDATSGSTANSSHTYDVAQNLTANGYVKTGYTFAGWDTDPSGANVVYTDGQSVTNLAASGTVTLYAVWTANTYTVAYDGKDATSGSTANSSHTYDVAQNLTANGYVKTGYTFAGWDTDPSGANVVYTDGQSVTNLAASGTVTLYAVWTANTYTVAYDGKDATSGSTANSSHTYDVAQNLTANGYVKTGYTFAGWDTDPSGANVVYTDGQSVTNLAASGTVTLYAVWTANTYTVAYDGKDATSGSTANSSHTYDVAQNLTANGYVKTGYTFAGWDTDPSGANVVYTDGQSVTNLAASGTVTLYAVWTANTYTVAYDGKDATSGSTANSSHTYDVAQNLTANGYVKTGYTFAGWDTDPSGANVVYTDGQSVTNLAASGTVTLYAVWTANTYTVAYDGKDATSGSTANSSHTYDVAQNLTANGYVKTGYTFAGWDTDPSGANVVYTDGQSVTNLAASGTVTLYAVWTANTYTVAYDGKDATSGSTANSSHTYDVAQNLTANGYVKTGYTFAGWDTDPSGANVVYTDGQSVTNLAASGTVTLYAVWTANTYTVAYDGKDATSGSTANSSHTYDVAQNLTANGYVKTGYTFAGWDTDPSGANVVYTDGQSVTNLAASGTVTLYAVWTANTYTVAYDGKDATSGSTANSSHTYDVAQNLTANGYVKTGYTFAGWDTDPSGANVVYTDGQSVTNLAASGTVTLYAVWTANTYTVAYDGKDATSGSTANSSHTYDVAQNLTANGYVKTGYTFAGWDTDPSGANVVYTDGQSVTNLAASGTVTLYAVWTANTYTVAYDGKDATSGSTANSSHTYDVAQNLTANGYVKTGYTFAGWDTDPSGANVVYTDGQSVTNLAASGTVTLYAVWTANTYTVAYDGKDATSGSTANSSHTYDVAQNLTANGYVKTGYTFAGWDTDPSGANVVYTDGQSVTNLAASGTVTLYAVWTANTYTVAYDGKDATSGSTANSSHTYDVAQNLTANGYVKTGYTFAGWDTDPSGANVVYTDGQSVTNLAASGTVTLYAVWTANTYTVAYDGKDATSGSTANSSHTYDVAQNLTANGYVKTGYTFAGWDTDPSGANVVYTDGQSVTNLAASGTVTLYAVWTANTYTVAYDGKDATSGSTANSSHTYDVAQNLTANGYVKTGYTFAGWDTDPSGANVVYTDGQSVTNLAASGTVTLYAVWTANTYTVAYDGKDATSGSTANSSHTYDVAQNLTANGYVKTGYTFAGWDTDPSGANVVYTDGQSVTNLAASGTVTLYAVWTANTYTVAYDGKDATSGSTANSSHTYDVAQNLTANGYVKTGYTFAGWDTDPSGANVVYTDGQSVTNLAASGTVTLYAVWTANTYTVAYDGKDATSGSTANSSHTYDVAQNLTANGYVKTGYTFAGWDTDPSGANVVYTDGQSVTNLAASGTVTLYAVWTANTYTVAYDGKDATSGSTANSSHTYDVAQNLTANGYVKTGYTFAGWDTDPSGANVVYTDGQSVTNLAASGTVTLYAVWTANTYTVAYDGKDATSGSTANSSHTYDVAQNLTANGYVKTGYTFAGWDTDPSGANVVYTDGQSVTNLAASGTVTLYAVWTANTYTVAYDGKDATSGSTANSSHTYDVAQNLTANGYVKTGYTFAGWDTDPSGANVVYTDGQSVTNLAASGTVTLYAVWTANTYTVAYDGKDATSGSTANSSHTYDVAQNLTANGYVKTGYTFAGWDTDPSGANVVYTDGQSVTNLAASGTVTLYAVWTANTYTVAYDGKDATSGSTANSSHTYDVAQNLTANGYVKTGYTFAGWDTDPSGANVVYTDGQSVTNLAASGTVTLYAVWTANTYTVAYDGKDATSGSTANSSHTYDVAQNLTANGYVKTGYTFAGWDTDPSGANVVYTDGQSVTNLAASGTVTLYAVWTDNSRLSVKDDVSGATFGNPFARTGDTTTTYKISVKNTSAAGITLHNLKMSSVVGSGFDVIDNLTTDPAADSLAVNAELENKIEVKLQDAKKTVPGTYTITITIEGSTTPADSDQGHREITATYTLTVTVPGGGPGPGGGGVTELAVTYDLKGKGTSKDALSETVASGGKPANVPTVTSNRGYTFKGWSQSDPSKTEEPKLVDPKTVVIKADTTFYAVYDEPVTGEHEHYIKGYDTGIFGPADNITRSQVAAIIARACLDGFHEDTDYGNGGYTDVADDHWARSAIAFVTAAGVFEGDGEGHFDPDRPITRQEFALVFARMVGLLEAGEMPFSDAGTTADWAITGVYTAYAKGWVNGYEDGTFKPWNNIARSEAVKIVNRYLGRGVDAEGIKDVYSELKQWPDVPETYWAYYEILEASNDHTYFYVDGTQPPEVYTKAYIEEASWGK</sequence>
<keyword evidence="2" id="KW-0677">Repeat</keyword>
<dbReference type="Pfam" id="PF00395">
    <property type="entry name" value="SLH"/>
    <property type="match status" value="2"/>
</dbReference>
<dbReference type="Pfam" id="PF09479">
    <property type="entry name" value="Flg_new"/>
    <property type="match status" value="33"/>
</dbReference>
<dbReference type="InterPro" id="IPR015919">
    <property type="entry name" value="Cadherin-like_sf"/>
</dbReference>
<dbReference type="GO" id="GO:0016020">
    <property type="term" value="C:membrane"/>
    <property type="evidence" value="ECO:0007669"/>
    <property type="project" value="InterPro"/>
</dbReference>
<dbReference type="InterPro" id="IPR013378">
    <property type="entry name" value="InlB-like_B-rpt"/>
</dbReference>
<evidence type="ECO:0000256" key="1">
    <source>
        <dbReference type="ARBA" id="ARBA00004196"/>
    </source>
</evidence>
<comment type="subcellular location">
    <subcellularLocation>
        <location evidence="1">Cell envelope</location>
    </subcellularLocation>
</comment>
<reference evidence="5" key="1">
    <citation type="submission" date="2016-04" db="EMBL/GenBank/DDBJ databases">
        <authorList>
            <person name="Evans L.H."/>
            <person name="Alamgir A."/>
            <person name="Owens N."/>
            <person name="Weber N.D."/>
            <person name="Virtaneva K."/>
            <person name="Barbian K."/>
            <person name="Babar A."/>
            <person name="Rosenke K."/>
        </authorList>
    </citation>
    <scope>NUCLEOTIDE SEQUENCE</scope>
    <source>
        <strain evidence="5">86</strain>
    </source>
</reference>